<name>A0A2S7KZI8_9FLAO</name>
<keyword evidence="3" id="KW-1185">Reference proteome</keyword>
<accession>A0A2S7KZI8</accession>
<dbReference type="OrthoDB" id="9783171at2"/>
<dbReference type="AlphaFoldDB" id="A0A2S7KZI8"/>
<sequence length="285" mass="33590">MDRKEISSLIYQNLVQNKEEIRQQFLSNKEQIGFFYVDDLLPKEVALKIHACFPKTSETIQRKSLREQKFTAFQMNIYDALLEEVIYAFQEPEIVTFISGIFDLEAVYPDENLYAGGLSLMKKDNFLNPHLDNSHDKDRNKWRVLNLLYYVTPDWKLENGGNLEVWPDGLKEKQITIESKFNRLVVMATHQKSWHSVSKVEIENTRCCVSNYYFSDSPLLASDSFHVTTFRGRPNEKVKDAILKIDNNLRSMVRTVFKKGIRENPHKYKNNHFKFLKIFWSVIFS</sequence>
<dbReference type="Pfam" id="PF13640">
    <property type="entry name" value="2OG-FeII_Oxy_3"/>
    <property type="match status" value="1"/>
</dbReference>
<dbReference type="Gene3D" id="2.60.120.620">
    <property type="entry name" value="q2cbj1_9rhob like domain"/>
    <property type="match status" value="1"/>
</dbReference>
<protein>
    <submittedName>
        <fullName evidence="2">2OG-Fe(II) oxygenase</fullName>
    </submittedName>
</protein>
<evidence type="ECO:0000313" key="2">
    <source>
        <dbReference type="EMBL" id="PQB07898.1"/>
    </source>
</evidence>
<dbReference type="InterPro" id="IPR044862">
    <property type="entry name" value="Pro_4_hyd_alph_FE2OG_OXY"/>
</dbReference>
<evidence type="ECO:0000313" key="3">
    <source>
        <dbReference type="Proteomes" id="UP000239522"/>
    </source>
</evidence>
<comment type="caution">
    <text evidence="2">The sequence shown here is derived from an EMBL/GenBank/DDBJ whole genome shotgun (WGS) entry which is preliminary data.</text>
</comment>
<dbReference type="RefSeq" id="WP_104810100.1">
    <property type="nucleotide sequence ID" value="NZ_MQUA01000013.1"/>
</dbReference>
<dbReference type="EMBL" id="MQUA01000013">
    <property type="protein sequence ID" value="PQB07898.1"/>
    <property type="molecule type" value="Genomic_DNA"/>
</dbReference>
<proteinExistence type="predicted"/>
<feature type="domain" description="Prolyl 4-hydroxylase alpha subunit Fe(2+) 2OG dioxygenase" evidence="1">
    <location>
        <begin position="120"/>
        <end position="213"/>
    </location>
</feature>
<gene>
    <name evidence="2" type="ORF">BST83_12615</name>
</gene>
<dbReference type="Proteomes" id="UP000239522">
    <property type="component" value="Unassembled WGS sequence"/>
</dbReference>
<organism evidence="2 3">
    <name type="scientific">Polaribacter filamentus</name>
    <dbReference type="NCBI Taxonomy" id="53483"/>
    <lineage>
        <taxon>Bacteria</taxon>
        <taxon>Pseudomonadati</taxon>
        <taxon>Bacteroidota</taxon>
        <taxon>Flavobacteriia</taxon>
        <taxon>Flavobacteriales</taxon>
        <taxon>Flavobacteriaceae</taxon>
    </lineage>
</organism>
<evidence type="ECO:0000259" key="1">
    <source>
        <dbReference type="Pfam" id="PF13640"/>
    </source>
</evidence>
<reference evidence="2 3" key="1">
    <citation type="submission" date="2016-11" db="EMBL/GenBank/DDBJ databases">
        <title>Trade-off between light-utilization and light-protection in marine flavobacteria.</title>
        <authorList>
            <person name="Kumagai Y."/>
        </authorList>
    </citation>
    <scope>NUCLEOTIDE SEQUENCE [LARGE SCALE GENOMIC DNA]</scope>
    <source>
        <strain evidence="2 3">ATCC 700397</strain>
    </source>
</reference>